<proteinExistence type="predicted"/>
<name>A0A5N5DGK0_9PEZI</name>
<feature type="signal peptide" evidence="1">
    <location>
        <begin position="1"/>
        <end position="20"/>
    </location>
</feature>
<comment type="caution">
    <text evidence="2">The sequence shown here is derived from an EMBL/GenBank/DDBJ whole genome shotgun (WGS) entry which is preliminary data.</text>
</comment>
<accession>A0A5N5DGK0</accession>
<protein>
    <submittedName>
        <fullName evidence="2">Uncharacterized protein</fullName>
    </submittedName>
</protein>
<gene>
    <name evidence="2" type="ORF">DBV05_g4411</name>
</gene>
<feature type="chain" id="PRO_5024885560" evidence="1">
    <location>
        <begin position="21"/>
        <end position="116"/>
    </location>
</feature>
<organism evidence="2 3">
    <name type="scientific">Lasiodiplodia theobromae</name>
    <dbReference type="NCBI Taxonomy" id="45133"/>
    <lineage>
        <taxon>Eukaryota</taxon>
        <taxon>Fungi</taxon>
        <taxon>Dikarya</taxon>
        <taxon>Ascomycota</taxon>
        <taxon>Pezizomycotina</taxon>
        <taxon>Dothideomycetes</taxon>
        <taxon>Dothideomycetes incertae sedis</taxon>
        <taxon>Botryosphaeriales</taxon>
        <taxon>Botryosphaeriaceae</taxon>
        <taxon>Lasiodiplodia</taxon>
    </lineage>
</organism>
<evidence type="ECO:0000256" key="1">
    <source>
        <dbReference type="SAM" id="SignalP"/>
    </source>
</evidence>
<sequence>MQVKAALLLSLGMVAGVVTAAPAELPTGTILNNVTSHVLAVAHSSCTIIHPLGWIDVFCDYKTGINWNGPGRKRCRKECVKLNGEVDCRDGSRCIARYGPDMPGQCFCPCGQRVEC</sequence>
<dbReference type="AlphaFoldDB" id="A0A5N5DGK0"/>
<evidence type="ECO:0000313" key="2">
    <source>
        <dbReference type="EMBL" id="KAB2576958.1"/>
    </source>
</evidence>
<reference evidence="2 3" key="1">
    <citation type="journal article" date="2019" name="Sci. Rep.">
        <title>A multi-omics analysis of the grapevine pathogen Lasiodiplodia theobromae reveals that temperature affects the expression of virulence- and pathogenicity-related genes.</title>
        <authorList>
            <person name="Felix C."/>
            <person name="Meneses R."/>
            <person name="Goncalves M.F.M."/>
            <person name="Tilleman L."/>
            <person name="Duarte A.S."/>
            <person name="Jorrin-Novo J.V."/>
            <person name="Van de Peer Y."/>
            <person name="Deforce D."/>
            <person name="Van Nieuwerburgh F."/>
            <person name="Esteves A.C."/>
            <person name="Alves A."/>
        </authorList>
    </citation>
    <scope>NUCLEOTIDE SEQUENCE [LARGE SCALE GENOMIC DNA]</scope>
    <source>
        <strain evidence="2 3">LA-SOL3</strain>
    </source>
</reference>
<dbReference type="Proteomes" id="UP000325902">
    <property type="component" value="Unassembled WGS sequence"/>
</dbReference>
<keyword evidence="1" id="KW-0732">Signal</keyword>
<keyword evidence="3" id="KW-1185">Reference proteome</keyword>
<evidence type="ECO:0000313" key="3">
    <source>
        <dbReference type="Proteomes" id="UP000325902"/>
    </source>
</evidence>
<dbReference type="EMBL" id="VCHE01000020">
    <property type="protein sequence ID" value="KAB2576958.1"/>
    <property type="molecule type" value="Genomic_DNA"/>
</dbReference>